<keyword evidence="2 7" id="KW-0813">Transport</keyword>
<feature type="domain" description="ABC transmembrane type-1" evidence="8">
    <location>
        <begin position="62"/>
        <end position="246"/>
    </location>
</feature>
<comment type="subcellular location">
    <subcellularLocation>
        <location evidence="1 7">Cell membrane</location>
        <topology evidence="1 7">Multi-pass membrane protein</topology>
    </subcellularLocation>
</comment>
<dbReference type="GO" id="GO:0005886">
    <property type="term" value="C:plasma membrane"/>
    <property type="evidence" value="ECO:0007669"/>
    <property type="project" value="UniProtKB-SubCell"/>
</dbReference>
<gene>
    <name evidence="9" type="primary">ssuC_10</name>
    <name evidence="9" type="ORF">BG845_03723</name>
</gene>
<evidence type="ECO:0000259" key="8">
    <source>
        <dbReference type="PROSITE" id="PS50928"/>
    </source>
</evidence>
<organism evidence="9 10">
    <name type="scientific">Pseudonocardia autotrophica</name>
    <name type="common">Amycolata autotrophica</name>
    <name type="synonym">Nocardia autotrophica</name>
    <dbReference type="NCBI Taxonomy" id="2074"/>
    <lineage>
        <taxon>Bacteria</taxon>
        <taxon>Bacillati</taxon>
        <taxon>Actinomycetota</taxon>
        <taxon>Actinomycetes</taxon>
        <taxon>Pseudonocardiales</taxon>
        <taxon>Pseudonocardiaceae</taxon>
        <taxon>Pseudonocardia</taxon>
    </lineage>
</organism>
<feature type="transmembrane region" description="Helical" evidence="7">
    <location>
        <begin position="12"/>
        <end position="30"/>
    </location>
</feature>
<evidence type="ECO:0000256" key="6">
    <source>
        <dbReference type="ARBA" id="ARBA00023136"/>
    </source>
</evidence>
<protein>
    <submittedName>
        <fullName evidence="9">Putative aliphatic sulfonates transport permease protein SsuC</fullName>
    </submittedName>
</protein>
<dbReference type="PROSITE" id="PS50928">
    <property type="entry name" value="ABC_TM1"/>
    <property type="match status" value="1"/>
</dbReference>
<evidence type="ECO:0000313" key="9">
    <source>
        <dbReference type="EMBL" id="OSY39153.1"/>
    </source>
</evidence>
<dbReference type="RefSeq" id="WP_085913915.1">
    <property type="nucleotide sequence ID" value="NZ_AP018920.1"/>
</dbReference>
<comment type="similarity">
    <text evidence="7">Belongs to the binding-protein-dependent transport system permease family.</text>
</comment>
<feature type="transmembrane region" description="Helical" evidence="7">
    <location>
        <begin position="225"/>
        <end position="245"/>
    </location>
</feature>
<evidence type="ECO:0000256" key="5">
    <source>
        <dbReference type="ARBA" id="ARBA00022989"/>
    </source>
</evidence>
<dbReference type="STRING" id="2074.BG845_03723"/>
<evidence type="ECO:0000256" key="2">
    <source>
        <dbReference type="ARBA" id="ARBA00022448"/>
    </source>
</evidence>
<keyword evidence="10" id="KW-1185">Reference proteome</keyword>
<dbReference type="PANTHER" id="PTHR30151:SF0">
    <property type="entry name" value="ABC TRANSPORTER PERMEASE PROTEIN MJ0413-RELATED"/>
    <property type="match status" value="1"/>
</dbReference>
<evidence type="ECO:0000256" key="3">
    <source>
        <dbReference type="ARBA" id="ARBA00022475"/>
    </source>
</evidence>
<accession>A0A1Y2MVD8</accession>
<evidence type="ECO:0000256" key="7">
    <source>
        <dbReference type="RuleBase" id="RU363032"/>
    </source>
</evidence>
<dbReference type="CDD" id="cd06261">
    <property type="entry name" value="TM_PBP2"/>
    <property type="match status" value="1"/>
</dbReference>
<dbReference type="PANTHER" id="PTHR30151">
    <property type="entry name" value="ALKANE SULFONATE ABC TRANSPORTER-RELATED, MEMBRANE SUBUNIT"/>
    <property type="match status" value="1"/>
</dbReference>
<name>A0A1Y2MVD8_PSEAH</name>
<sequence length="261" mass="28253">MSAPTRQQRRTGLGLEVAVPVLVLVAWAVLSQGSESFYFPPLTDIFRAFADTWLFERVGSDVVPSLSRLFAGYLIAVVAAVGIGLALGLSDTARRMCDPVVQFLRAIPPPVLIPAGILVLGVGSTMKVALIAFVCFWPILLNTVDGVAGVDPTLRETARSYRIPRGEYLRRVVLPSASPQIFAGARVSLSIAVIMMVVSEMVASTEGIGYFVLQSQRTYAITEMWSGIFLLALLGYALNGLFLLVERRALRWHRGARAGSA</sequence>
<comment type="caution">
    <text evidence="9">The sequence shown here is derived from an EMBL/GenBank/DDBJ whole genome shotgun (WGS) entry which is preliminary data.</text>
</comment>
<dbReference type="GO" id="GO:0055085">
    <property type="term" value="P:transmembrane transport"/>
    <property type="evidence" value="ECO:0007669"/>
    <property type="project" value="InterPro"/>
</dbReference>
<keyword evidence="5 7" id="KW-1133">Transmembrane helix</keyword>
<evidence type="ECO:0000313" key="10">
    <source>
        <dbReference type="Proteomes" id="UP000194360"/>
    </source>
</evidence>
<proteinExistence type="inferred from homology"/>
<dbReference type="EMBL" id="MIGB01000019">
    <property type="protein sequence ID" value="OSY39153.1"/>
    <property type="molecule type" value="Genomic_DNA"/>
</dbReference>
<dbReference type="Gene3D" id="1.10.3720.10">
    <property type="entry name" value="MetI-like"/>
    <property type="match status" value="1"/>
</dbReference>
<evidence type="ECO:0000256" key="4">
    <source>
        <dbReference type="ARBA" id="ARBA00022692"/>
    </source>
</evidence>
<dbReference type="SUPFAM" id="SSF161098">
    <property type="entry name" value="MetI-like"/>
    <property type="match status" value="1"/>
</dbReference>
<keyword evidence="3" id="KW-1003">Cell membrane</keyword>
<keyword evidence="6 7" id="KW-0472">Membrane</keyword>
<dbReference type="OrthoDB" id="3173654at2"/>
<reference evidence="9 10" key="1">
    <citation type="submission" date="2016-09" db="EMBL/GenBank/DDBJ databases">
        <title>Pseudonocardia autotrophica DSM535, a candidate organism with high potential of specific P450 cytochromes.</title>
        <authorList>
            <person name="Grumaz C."/>
            <person name="Vainshtein Y."/>
            <person name="Kirstahler P."/>
            <person name="Sohn K."/>
        </authorList>
    </citation>
    <scope>NUCLEOTIDE SEQUENCE [LARGE SCALE GENOMIC DNA]</scope>
    <source>
        <strain evidence="9 10">DSM 535</strain>
    </source>
</reference>
<evidence type="ECO:0000256" key="1">
    <source>
        <dbReference type="ARBA" id="ARBA00004651"/>
    </source>
</evidence>
<dbReference type="InterPro" id="IPR000515">
    <property type="entry name" value="MetI-like"/>
</dbReference>
<dbReference type="AlphaFoldDB" id="A0A1Y2MVD8"/>
<dbReference type="Proteomes" id="UP000194360">
    <property type="component" value="Unassembled WGS sequence"/>
</dbReference>
<feature type="transmembrane region" description="Helical" evidence="7">
    <location>
        <begin position="189"/>
        <end position="213"/>
    </location>
</feature>
<dbReference type="Pfam" id="PF00528">
    <property type="entry name" value="BPD_transp_1"/>
    <property type="match status" value="1"/>
</dbReference>
<feature type="transmembrane region" description="Helical" evidence="7">
    <location>
        <begin position="111"/>
        <end position="140"/>
    </location>
</feature>
<feature type="transmembrane region" description="Helical" evidence="7">
    <location>
        <begin position="70"/>
        <end position="90"/>
    </location>
</feature>
<dbReference type="InterPro" id="IPR035906">
    <property type="entry name" value="MetI-like_sf"/>
</dbReference>
<keyword evidence="4 7" id="KW-0812">Transmembrane</keyword>